<reference evidence="3" key="1">
    <citation type="submission" date="2019-06" db="EMBL/GenBank/DDBJ databases">
        <authorList>
            <person name="Broberg M."/>
        </authorList>
    </citation>
    <scope>NUCLEOTIDE SEQUENCE [LARGE SCALE GENOMIC DNA]</scope>
</reference>
<reference evidence="2 3" key="2">
    <citation type="submission" date="2021-10" db="EMBL/GenBank/DDBJ databases">
        <authorList>
            <person name="Piombo E."/>
        </authorList>
    </citation>
    <scope>NUCLEOTIDE SEQUENCE [LARGE SCALE GENOMIC DNA]</scope>
</reference>
<name>A0A9N9U8Q7_9HYPO</name>
<comment type="caution">
    <text evidence="2">The sequence shown here is derived from an EMBL/GenBank/DDBJ whole genome shotgun (WGS) entry which is preliminary data.</text>
</comment>
<dbReference type="EMBL" id="CABFNO020001339">
    <property type="protein sequence ID" value="CAG9982267.1"/>
    <property type="molecule type" value="Genomic_DNA"/>
</dbReference>
<evidence type="ECO:0000313" key="3">
    <source>
        <dbReference type="Proteomes" id="UP000754883"/>
    </source>
</evidence>
<dbReference type="OrthoDB" id="5143040at2759"/>
<keyword evidence="1" id="KW-1133">Transmembrane helix</keyword>
<proteinExistence type="predicted"/>
<keyword evidence="1" id="KW-0812">Transmembrane</keyword>
<organism evidence="2 3">
    <name type="scientific">Clonostachys byssicola</name>
    <dbReference type="NCBI Taxonomy" id="160290"/>
    <lineage>
        <taxon>Eukaryota</taxon>
        <taxon>Fungi</taxon>
        <taxon>Dikarya</taxon>
        <taxon>Ascomycota</taxon>
        <taxon>Pezizomycotina</taxon>
        <taxon>Sordariomycetes</taxon>
        <taxon>Hypocreomycetidae</taxon>
        <taxon>Hypocreales</taxon>
        <taxon>Bionectriaceae</taxon>
        <taxon>Clonostachys</taxon>
    </lineage>
</organism>
<feature type="transmembrane region" description="Helical" evidence="1">
    <location>
        <begin position="276"/>
        <end position="297"/>
    </location>
</feature>
<sequence>MGTYFAQTRHSLQEGYEEPLPNSVSGRNCLEAGRTFEGRLERICPGQMQTPRAPREGRPPEGEFKYIQEAVDLLGTPFERVFKLDESQTTFISPALMQGVPVEKMEEHGEHWQSSWRSIDMWTDHTKDPQKPTVKRKKSECERVMAKFGPDSEFHPNQLLTVVAIPGDGLCNSRLPVDICPYLETLQPLHDAGVLKMRPVDFIRWRLIDNLSRRKKNVWPKPVKSAVRSLQSGSGETRDDLMRYAMRLGNLDPIEWEAFMEEHRRKNPTNWKLSSGFRITIDLLLLAGICILLVFALKRS</sequence>
<dbReference type="AlphaFoldDB" id="A0A9N9U8Q7"/>
<keyword evidence="1" id="KW-0472">Membrane</keyword>
<accession>A0A9N9U8Q7</accession>
<evidence type="ECO:0000313" key="2">
    <source>
        <dbReference type="EMBL" id="CAG9982267.1"/>
    </source>
</evidence>
<dbReference type="Proteomes" id="UP000754883">
    <property type="component" value="Unassembled WGS sequence"/>
</dbReference>
<gene>
    <name evidence="2" type="ORF">CBYS24578_00015764</name>
</gene>
<protein>
    <submittedName>
        <fullName evidence="2">Uncharacterized protein</fullName>
    </submittedName>
</protein>
<evidence type="ECO:0000256" key="1">
    <source>
        <dbReference type="SAM" id="Phobius"/>
    </source>
</evidence>
<keyword evidence="3" id="KW-1185">Reference proteome</keyword>